<feature type="transmembrane region" description="Helical" evidence="1">
    <location>
        <begin position="751"/>
        <end position="771"/>
    </location>
</feature>
<dbReference type="InterPro" id="IPR019286">
    <property type="entry name" value="DUF2339_TM"/>
</dbReference>
<feature type="transmembrane region" description="Helical" evidence="1">
    <location>
        <begin position="328"/>
        <end position="346"/>
    </location>
</feature>
<reference evidence="3" key="1">
    <citation type="submission" date="2015-08" db="EMBL/GenBank/DDBJ databases">
        <authorList>
            <person name="Varghese N."/>
        </authorList>
    </citation>
    <scope>NUCLEOTIDE SEQUENCE [LARGE SCALE GENOMIC DNA]</scope>
    <source>
        <strain evidence="3">JCM 18476</strain>
    </source>
</reference>
<keyword evidence="1" id="KW-1133">Transmembrane helix</keyword>
<feature type="transmembrane region" description="Helical" evidence="1">
    <location>
        <begin position="382"/>
        <end position="403"/>
    </location>
</feature>
<keyword evidence="1" id="KW-0472">Membrane</keyword>
<organism evidence="2 3">
    <name type="scientific">Marinomonas fungiae</name>
    <dbReference type="NCBI Taxonomy" id="1137284"/>
    <lineage>
        <taxon>Bacteria</taxon>
        <taxon>Pseudomonadati</taxon>
        <taxon>Pseudomonadota</taxon>
        <taxon>Gammaproteobacteria</taxon>
        <taxon>Oceanospirillales</taxon>
        <taxon>Oceanospirillaceae</taxon>
        <taxon>Marinomonas</taxon>
    </lineage>
</organism>
<feature type="transmembrane region" description="Helical" evidence="1">
    <location>
        <begin position="850"/>
        <end position="868"/>
    </location>
</feature>
<dbReference type="PIRSF" id="PIRSF035905">
    <property type="entry name" value="UCP035905_mp"/>
    <property type="match status" value="1"/>
</dbReference>
<dbReference type="EMBL" id="CYHG01000006">
    <property type="protein sequence ID" value="CUB04273.1"/>
    <property type="molecule type" value="Genomic_DNA"/>
</dbReference>
<feature type="transmembrane region" description="Helical" evidence="1">
    <location>
        <begin position="490"/>
        <end position="511"/>
    </location>
</feature>
<dbReference type="PANTHER" id="PTHR38434">
    <property type="entry name" value="BLL2549 PROTEIN"/>
    <property type="match status" value="1"/>
</dbReference>
<dbReference type="AlphaFoldDB" id="A0A0K6IMF0"/>
<sequence>MGKIIVTTIIGLFTGMAYLSDPFGWLFGGLIGLSLGQVWQLSDRVKGLEREVSRLQTSAQIKRPEVGTSRETQTAPVAKAPLSDLPNAQQITPRTEAAQEADRWRDKRFAKDRQVDKEANSLQFFNKLTEQVRRFFTQGNPVVRVGMLVLFFGLSFLAKYASSAGLFPIEMRLTVIALIATALLVIGWFTRDRHHGYGLILQGGGIAALYLTIFAAGKFYDLMSTTMTFGLMTVIVVFGVALAVLQNAQGLVTMATIGGFLAPILTSDGSGNHVALFSFYLLLNLGILAIAWFKAWRLLNWIGFLFTFVITSLWSVQSYQPQFYSSTQPFLVAFFLLYLTVSVLFSTKQPPKLTGLVDGSLVFGLPMVAFGLQTLLLKDSEYGLPISAVILAALYLALAALLMKKYQQSHRLLSECFIALGIIFLTLAVPLALDASWTSATWCIEAAGLVWIGARQQRWLARAAGYVLYMAGAVALHANGHFYLSGLQIIADQVLSLVILALAAFCIGLILQRHRTVLTHYEMPLESLSILIGLAWWYVAGSIKIVNEVSHEYLFSGIILFISLSSAACLLLSRRLHWPNVLNAAYSLLPLVVLWSTVSFVVSMFDGGSLHPFQNLGGLAFALFAGVQYYFLWLKGKQHAESPASKSTEILVKGWHALTVWGLWLALIWEVSWYQNRQHWSDITSILVWFAVFAGPLLLLMKLLKRDMWPMVQHRSVYKDWVPVPLVLMLLLWFFGASVNSGATQWFHLPILNPVDLAQLALVILMAYAVQQNIMATKAVRQELIMSVPLVLGFVWLNLVLLRGLHHFIEVPYNAQALWQSDTVQMSLSILWSLCALVIMNVSRRQQSRNVWLLGVSVLGVVLLKLFTIDLQDSGNLTRIVSFMVVGGLMLLIGYLSPIPSRAPTEPESDNREQFS</sequence>
<evidence type="ECO:0000313" key="2">
    <source>
        <dbReference type="EMBL" id="CUB04273.1"/>
    </source>
</evidence>
<evidence type="ECO:0000313" key="3">
    <source>
        <dbReference type="Proteomes" id="UP000182769"/>
    </source>
</evidence>
<feature type="transmembrane region" description="Helical" evidence="1">
    <location>
        <begin position="298"/>
        <end position="316"/>
    </location>
</feature>
<feature type="transmembrane region" description="Helical" evidence="1">
    <location>
        <begin position="173"/>
        <end position="190"/>
    </location>
</feature>
<dbReference type="InterPro" id="IPR014600">
    <property type="entry name" value="UCP035905_mem"/>
</dbReference>
<gene>
    <name evidence="2" type="ORF">Ga0061065_10692</name>
</gene>
<feature type="transmembrane region" description="Helical" evidence="1">
    <location>
        <begin position="721"/>
        <end position="739"/>
    </location>
</feature>
<feature type="transmembrane region" description="Helical" evidence="1">
    <location>
        <begin position="616"/>
        <end position="634"/>
    </location>
</feature>
<feature type="transmembrane region" description="Helical" evidence="1">
    <location>
        <begin position="655"/>
        <end position="674"/>
    </location>
</feature>
<dbReference type="OrthoDB" id="207428at2"/>
<evidence type="ECO:0000256" key="1">
    <source>
        <dbReference type="SAM" id="Phobius"/>
    </source>
</evidence>
<feature type="transmembrane region" description="Helical" evidence="1">
    <location>
        <begin position="584"/>
        <end position="604"/>
    </location>
</feature>
<feature type="transmembrane region" description="Helical" evidence="1">
    <location>
        <begin position="523"/>
        <end position="541"/>
    </location>
</feature>
<protein>
    <submittedName>
        <fullName evidence="2">Predicted membrane protein (DUF2339)</fullName>
    </submittedName>
</protein>
<feature type="transmembrane region" description="Helical" evidence="1">
    <location>
        <begin position="251"/>
        <end position="267"/>
    </location>
</feature>
<name>A0A0K6IMF0_9GAMM</name>
<dbReference type="RefSeq" id="WP_055463217.1">
    <property type="nucleotide sequence ID" value="NZ_CYHG01000006.1"/>
</dbReference>
<feature type="transmembrane region" description="Helical" evidence="1">
    <location>
        <begin position="437"/>
        <end position="454"/>
    </location>
</feature>
<feature type="transmembrane region" description="Helical" evidence="1">
    <location>
        <begin position="197"/>
        <end position="216"/>
    </location>
</feature>
<dbReference type="PANTHER" id="PTHR38434:SF1">
    <property type="entry name" value="BLL2549 PROTEIN"/>
    <property type="match status" value="1"/>
</dbReference>
<proteinExistence type="predicted"/>
<keyword evidence="1" id="KW-0812">Transmembrane</keyword>
<feature type="transmembrane region" description="Helical" evidence="1">
    <location>
        <begin position="412"/>
        <end position="431"/>
    </location>
</feature>
<feature type="transmembrane region" description="Helical" evidence="1">
    <location>
        <begin position="880"/>
        <end position="897"/>
    </location>
</feature>
<dbReference type="Pfam" id="PF10101">
    <property type="entry name" value="DUF2339"/>
    <property type="match status" value="1"/>
</dbReference>
<keyword evidence="3" id="KW-1185">Reference proteome</keyword>
<feature type="transmembrane region" description="Helical" evidence="1">
    <location>
        <begin position="783"/>
        <end position="804"/>
    </location>
</feature>
<dbReference type="STRING" id="1137284.GCA_001418205_02137"/>
<feature type="transmembrane region" description="Helical" evidence="1">
    <location>
        <begin position="222"/>
        <end position="244"/>
    </location>
</feature>
<feature type="transmembrane region" description="Helical" evidence="1">
    <location>
        <begin position="553"/>
        <end position="572"/>
    </location>
</feature>
<feature type="transmembrane region" description="Helical" evidence="1">
    <location>
        <begin position="680"/>
        <end position="700"/>
    </location>
</feature>
<feature type="transmembrane region" description="Helical" evidence="1">
    <location>
        <begin position="142"/>
        <end position="161"/>
    </location>
</feature>
<accession>A0A0K6IMF0</accession>
<feature type="transmembrane region" description="Helical" evidence="1">
    <location>
        <begin position="353"/>
        <end position="376"/>
    </location>
</feature>
<dbReference type="Proteomes" id="UP000182769">
    <property type="component" value="Unassembled WGS sequence"/>
</dbReference>
<feature type="transmembrane region" description="Helical" evidence="1">
    <location>
        <begin position="466"/>
        <end position="484"/>
    </location>
</feature>
<feature type="transmembrane region" description="Helical" evidence="1">
    <location>
        <begin position="824"/>
        <end position="843"/>
    </location>
</feature>
<feature type="transmembrane region" description="Helical" evidence="1">
    <location>
        <begin position="273"/>
        <end position="293"/>
    </location>
</feature>